<feature type="compositionally biased region" description="Polar residues" evidence="10">
    <location>
        <begin position="64"/>
        <end position="73"/>
    </location>
</feature>
<keyword evidence="8" id="KW-0479">Metal-binding</keyword>
<dbReference type="GO" id="GO:0005737">
    <property type="term" value="C:cytoplasm"/>
    <property type="evidence" value="ECO:0007669"/>
    <property type="project" value="UniProtKB-SubCell"/>
</dbReference>
<evidence type="ECO:0000313" key="13">
    <source>
        <dbReference type="EMBL" id="PWI75176.1"/>
    </source>
</evidence>
<comment type="subcellular location">
    <subcellularLocation>
        <location evidence="3">Cytoplasm</location>
    </subcellularLocation>
</comment>
<evidence type="ECO:0000256" key="8">
    <source>
        <dbReference type="ARBA" id="ARBA00022723"/>
    </source>
</evidence>
<keyword evidence="6" id="KW-0963">Cytoplasm</keyword>
<evidence type="ECO:0000259" key="11">
    <source>
        <dbReference type="Pfam" id="PF03828"/>
    </source>
</evidence>
<dbReference type="GO" id="GO:0046872">
    <property type="term" value="F:metal ion binding"/>
    <property type="evidence" value="ECO:0007669"/>
    <property type="project" value="UniProtKB-KW"/>
</dbReference>
<evidence type="ECO:0000256" key="6">
    <source>
        <dbReference type="ARBA" id="ARBA00022490"/>
    </source>
</evidence>
<protein>
    <recommendedName>
        <fullName evidence="5">polynucleotide adenylyltransferase</fullName>
        <ecNumber evidence="5">2.7.7.19</ecNumber>
    </recommendedName>
</protein>
<dbReference type="PANTHER" id="PTHR12271:SF40">
    <property type="entry name" value="POLY(A) RNA POLYMERASE GLD2"/>
    <property type="match status" value="1"/>
</dbReference>
<dbReference type="EC" id="2.7.7.19" evidence="5"/>
<dbReference type="InterPro" id="IPR002058">
    <property type="entry name" value="PAP_assoc"/>
</dbReference>
<organism evidence="13 14">
    <name type="scientific">Purpureocillium lilacinum</name>
    <name type="common">Paecilomyces lilacinus</name>
    <dbReference type="NCBI Taxonomy" id="33203"/>
    <lineage>
        <taxon>Eukaryota</taxon>
        <taxon>Fungi</taxon>
        <taxon>Dikarya</taxon>
        <taxon>Ascomycota</taxon>
        <taxon>Pezizomycotina</taxon>
        <taxon>Sordariomycetes</taxon>
        <taxon>Hypocreomycetidae</taxon>
        <taxon>Hypocreales</taxon>
        <taxon>Ophiocordycipitaceae</taxon>
        <taxon>Purpureocillium</taxon>
    </lineage>
</organism>
<feature type="region of interest" description="Disordered" evidence="10">
    <location>
        <begin position="362"/>
        <end position="402"/>
    </location>
</feature>
<evidence type="ECO:0000256" key="2">
    <source>
        <dbReference type="ARBA" id="ARBA00001946"/>
    </source>
</evidence>
<dbReference type="Pfam" id="PF03828">
    <property type="entry name" value="PAP_assoc"/>
    <property type="match status" value="1"/>
</dbReference>
<proteinExistence type="inferred from homology"/>
<reference evidence="13 14" key="1">
    <citation type="journal article" date="2016" name="Front. Microbiol.">
        <title>Genome and transcriptome sequences reveal the specific parasitism of the nematophagous Purpureocillium lilacinum 36-1.</title>
        <authorList>
            <person name="Xie J."/>
            <person name="Li S."/>
            <person name="Mo C."/>
            <person name="Xiao X."/>
            <person name="Peng D."/>
            <person name="Wang G."/>
            <person name="Xiao Y."/>
        </authorList>
    </citation>
    <scope>NUCLEOTIDE SEQUENCE [LARGE SCALE GENOMIC DNA]</scope>
    <source>
        <strain evidence="13 14">36-1</strain>
    </source>
</reference>
<comment type="cofactor">
    <cofactor evidence="1">
        <name>Mn(2+)</name>
        <dbReference type="ChEBI" id="CHEBI:29035"/>
    </cofactor>
</comment>
<evidence type="ECO:0000256" key="9">
    <source>
        <dbReference type="ARBA" id="ARBA00022842"/>
    </source>
</evidence>
<dbReference type="GO" id="GO:0031123">
    <property type="term" value="P:RNA 3'-end processing"/>
    <property type="evidence" value="ECO:0007669"/>
    <property type="project" value="TreeGrafter"/>
</dbReference>
<dbReference type="InterPro" id="IPR054708">
    <property type="entry name" value="MTPAP-like_central"/>
</dbReference>
<sequence length="1053" mass="116862">MAWQEDHASGPRGNSQETGLESRLRRFILTNAPSDEAGVSSAASGLQSQPPVAVESTGPDREAQLTSCAPNETRSLRPARKRPNQAQRRQMSSQLSIPIDPGPPQAPSQHPRPGFGYPAAHSRQHDQRHPHVNSHPSSSSRAAHPGTAYGQTPWHRPASHSFGGQPWGPRNRQQGRGEPPQGPSAPNPAVHTPGYGQGVPQSSRRHFVRPEDVAAQAALLDQLCYHVVSSSEIERPEIAEKEAFRQRIEAICRDVISLHEVNECRAPSFPAASVELKCFGSLSSGFATKASDMDLGLLSPLSTIQPDAPGSPIPRLVEKAFLDAGLGARLLSRTRVPIIKLCEQPPASLRNALMAERVKWESGVGDGREGPGEEANDNDVASQAHEDDQNETKKGEPGAAPVTQFEIPYASGETRHFQLKQGPNNSLAAYCGLAKRILRRAGGRDITFSNAHEFGDRDWIILNRVCEAFIRGLHDSELREKLEKFPSLSFKPLYDAPSNHSLSAVLTQVEGEEALLAWETWPAREIMYEFQPQVEQTLLAWQNLQWNRNFGVDPASYAKELQLCLDKIKRIPSVQLAILTQGHNETSSQYLQRARTIQANLHQGLDPLTSAARLEIAARYISGIFGKETRELAKAAMGSSTDPVDLEEVGQRHKVIQLARDLEKATEQDSCDPADVEDIRRYIELLRSPLHKVRTGPRDCSYLVPVPPELSQLVSRIRELPEPLILPFSSPRARHRDPLEFPATGAGVQCDINFSAHLALHNTALLRCYSLTDPRVRPMVLFVKHWAKVRAINSGYRGTLSSYGYVLMVLHYLVNVARPFVCPNLQQLAPRPPPDLPAAEFERTVQFRGYNIQFWRNENEIMHLAASHQLNHNTESVGRLLRGFFEYFAQTGILSSGQGKGFDWGRDVLSLRTQGGLLSKQEKGWTGAKTVFEVQEAAIAHPGKGDQMASDHAEPGQPLHKGDEVKEVRHRYLFAVEDPFELDHNVARTVTHNGIVSIRDEFRRAWRIIRTAEGGVPNEDLLQDVKDDQDSSSSLSRLLDEIHGPKHIWVSVQ</sequence>
<dbReference type="Proteomes" id="UP000245956">
    <property type="component" value="Unassembled WGS sequence"/>
</dbReference>
<accession>A0A2U3EKY6</accession>
<evidence type="ECO:0000256" key="4">
    <source>
        <dbReference type="ARBA" id="ARBA00008593"/>
    </source>
</evidence>
<dbReference type="SUPFAM" id="SSF81301">
    <property type="entry name" value="Nucleotidyltransferase"/>
    <property type="match status" value="1"/>
</dbReference>
<dbReference type="GO" id="GO:0010605">
    <property type="term" value="P:negative regulation of macromolecule metabolic process"/>
    <property type="evidence" value="ECO:0007669"/>
    <property type="project" value="UniProtKB-ARBA"/>
</dbReference>
<dbReference type="Gene3D" id="3.30.460.10">
    <property type="entry name" value="Beta Polymerase, domain 2"/>
    <property type="match status" value="1"/>
</dbReference>
<keyword evidence="9" id="KW-0460">Magnesium</keyword>
<evidence type="ECO:0000256" key="7">
    <source>
        <dbReference type="ARBA" id="ARBA00022679"/>
    </source>
</evidence>
<feature type="compositionally biased region" description="Polar residues" evidence="10">
    <location>
        <begin position="84"/>
        <end position="96"/>
    </location>
</feature>
<evidence type="ECO:0000259" key="12">
    <source>
        <dbReference type="Pfam" id="PF22600"/>
    </source>
</evidence>
<name>A0A2U3EKY6_PURLI</name>
<comment type="similarity">
    <text evidence="4">Belongs to the DNA polymerase type-B-like family.</text>
</comment>
<dbReference type="AlphaFoldDB" id="A0A2U3EKY6"/>
<dbReference type="PANTHER" id="PTHR12271">
    <property type="entry name" value="POLY A POLYMERASE CID PAP -RELATED"/>
    <property type="match status" value="1"/>
</dbReference>
<evidence type="ECO:0000313" key="14">
    <source>
        <dbReference type="Proteomes" id="UP000245956"/>
    </source>
</evidence>
<evidence type="ECO:0000256" key="3">
    <source>
        <dbReference type="ARBA" id="ARBA00004496"/>
    </source>
</evidence>
<feature type="compositionally biased region" description="Low complexity" evidence="10">
    <location>
        <begin position="133"/>
        <end position="145"/>
    </location>
</feature>
<comment type="caution">
    <text evidence="13">The sequence shown here is derived from an EMBL/GenBank/DDBJ whole genome shotgun (WGS) entry which is preliminary data.</text>
</comment>
<feature type="compositionally biased region" description="Polar residues" evidence="10">
    <location>
        <begin position="41"/>
        <end position="50"/>
    </location>
</feature>
<evidence type="ECO:0000256" key="10">
    <source>
        <dbReference type="SAM" id="MobiDB-lite"/>
    </source>
</evidence>
<feature type="region of interest" description="Disordered" evidence="10">
    <location>
        <begin position="1"/>
        <end position="204"/>
    </location>
</feature>
<dbReference type="SUPFAM" id="SSF81631">
    <property type="entry name" value="PAP/OAS1 substrate-binding domain"/>
    <property type="match status" value="1"/>
</dbReference>
<dbReference type="GO" id="GO:1990817">
    <property type="term" value="F:poly(A) RNA polymerase activity"/>
    <property type="evidence" value="ECO:0007669"/>
    <property type="project" value="UniProtKB-EC"/>
</dbReference>
<feature type="compositionally biased region" description="Basic and acidic residues" evidence="10">
    <location>
        <begin position="362"/>
        <end position="371"/>
    </location>
</feature>
<feature type="domain" description="Poly(A) RNA polymerase mitochondrial-like central palm" evidence="12">
    <location>
        <begin position="225"/>
        <end position="344"/>
    </location>
</feature>
<evidence type="ECO:0000256" key="5">
    <source>
        <dbReference type="ARBA" id="ARBA00012388"/>
    </source>
</evidence>
<dbReference type="EMBL" id="LCWV01000002">
    <property type="protein sequence ID" value="PWI75176.1"/>
    <property type="molecule type" value="Genomic_DNA"/>
</dbReference>
<keyword evidence="7" id="KW-0808">Transferase</keyword>
<comment type="cofactor">
    <cofactor evidence="2">
        <name>Mg(2+)</name>
        <dbReference type="ChEBI" id="CHEBI:18420"/>
    </cofactor>
</comment>
<evidence type="ECO:0000256" key="1">
    <source>
        <dbReference type="ARBA" id="ARBA00001936"/>
    </source>
</evidence>
<dbReference type="GO" id="GO:0050265">
    <property type="term" value="F:RNA uridylyltransferase activity"/>
    <property type="evidence" value="ECO:0007669"/>
    <property type="project" value="TreeGrafter"/>
</dbReference>
<gene>
    <name evidence="13" type="ORF">PCL_05834</name>
</gene>
<feature type="compositionally biased region" description="Basic and acidic residues" evidence="10">
    <location>
        <begin position="384"/>
        <end position="396"/>
    </location>
</feature>
<dbReference type="Gene3D" id="1.10.1410.10">
    <property type="match status" value="1"/>
</dbReference>
<dbReference type="InterPro" id="IPR043519">
    <property type="entry name" value="NT_sf"/>
</dbReference>
<feature type="domain" description="PAP-associated" evidence="11">
    <location>
        <begin position="876"/>
        <end position="928"/>
    </location>
</feature>
<dbReference type="Pfam" id="PF22600">
    <property type="entry name" value="MTPAP-like_central"/>
    <property type="match status" value="1"/>
</dbReference>